<gene>
    <name evidence="6" type="ORF">P168DRAFT_234316</name>
</gene>
<reference evidence="6" key="1">
    <citation type="submission" date="2016-12" db="EMBL/GenBank/DDBJ databases">
        <title>The genomes of Aspergillus section Nigri reveals drivers in fungal speciation.</title>
        <authorList>
            <consortium name="DOE Joint Genome Institute"/>
            <person name="Vesth T.C."/>
            <person name="Nybo J."/>
            <person name="Theobald S."/>
            <person name="Brandl J."/>
            <person name="Frisvad J.C."/>
            <person name="Nielsen K.F."/>
            <person name="Lyhne E.K."/>
            <person name="Kogle M.E."/>
            <person name="Kuo A."/>
            <person name="Riley R."/>
            <person name="Clum A."/>
            <person name="Nolan M."/>
            <person name="Lipzen A."/>
            <person name="Salamov A."/>
            <person name="Henrissat B."/>
            <person name="Wiebenga A."/>
            <person name="De vries R.P."/>
            <person name="Grigoriev I.V."/>
            <person name="Mortensen U.H."/>
            <person name="Andersen M.R."/>
            <person name="Baker S.E."/>
        </authorList>
    </citation>
    <scope>NUCLEOTIDE SEQUENCE</scope>
    <source>
        <strain evidence="6">IBT 28561</strain>
    </source>
</reference>
<comment type="similarity">
    <text evidence="1">Belongs to the glycosyltransferase 90 family.</text>
</comment>
<dbReference type="InterPro" id="IPR051091">
    <property type="entry name" value="O-Glucosyltr/Glycosyltrsf_90"/>
</dbReference>
<dbReference type="InterPro" id="IPR006598">
    <property type="entry name" value="CAP10"/>
</dbReference>
<dbReference type="VEuPathDB" id="FungiDB:P168DRAFT_234316"/>
<name>A0A2I1D4R5_ASPC2</name>
<sequence>MVTLFSQETGLRASLGVFILSCTVLSTSYNTTFAFDHPVKTAILTCYLAAFTLFILSFFIPTEIKSSSPQKYTSIPLTERDESLEEASLSSNLNGGHFPSTRKFNRRRWAKVLLLSAVGSIRVALYREFTIDDGCTPAGYTWAIPFLVALYDYIRNQRARPTPKWTEPDGPSNVLLRSLINFVSRVHFYVCHTRVRYLISTVLLLIGGMMTSDFEKGRQSTFICPITSGHYPRLRMFKVLSTLLDCVILIGAGELAPKGGRSRDGRGRKQSLISWGLGFLGVALVWTTTDIIAQKTSSIWDDGGFVSSHFLRSSVCQGLLVTLVVVSASQLIPSYGAVGLATLAGFICIYFTWSSALFNGQQPFPLIFPSYALFSLLSVFLSVIVLLAGRTACGDEPEPLHAFNIGIRAFTIFLFGIGLILATHQPSVAHLHPIDLLIHDSQQQHSAWLARANISESLTEAVRRYRDKYQQHPPPGFDKWYEYATSRKSVVLDEFDQIHENLLPFRALSPQQIREETQLLNTNPWNSIGGLLIRNGTVRIQDGIKPTHAWMVGGAIEIIQKFVEHLPDMDIAFNLDDEPRVAVPWEKMRVFKGVARSRDLLANQDPSREWSADRSETWPPIEPADQSTDTRFVESSFKNIFDRYVSVLCPPSSKARSQRIWDRTSTCLGCVRPHSLGQFPSNWEVATDICHQPDLAFLHGFIQSPASFKVSQELIPVFSQSALHGFSDILYPSPWNYVDKAVYSPSDEFPDEPYEDKENRLFWIGATSEGTSAMGQWKGKPRQRLAHLVNNNTLSKVAVLLPTEIGAEPPTYSYQVLDGRAPLDILGLEATVQLSQVDHCSDGDCEEQVDEFHPSGHIDFQGHWAYRFLFDADGAGFSGRFLPFLLSHSLPFRTGLFRQWFDSRLTAWMHFVPVDLRLHGLWSTLAYFAGADITLDEDGSVKRKLLMEPHSSRGRWIAESGREWAQQVLRKEDMEIYFFRLLLEWGRLTDDRRDELGFKL</sequence>
<dbReference type="PANTHER" id="PTHR12203">
    <property type="entry name" value="KDEL LYS-ASP-GLU-LEU CONTAINING - RELATED"/>
    <property type="match status" value="1"/>
</dbReference>
<proteinExistence type="inferred from homology"/>
<dbReference type="SMART" id="SM00672">
    <property type="entry name" value="CAP10"/>
    <property type="match status" value="1"/>
</dbReference>
<dbReference type="GO" id="GO:0016740">
    <property type="term" value="F:transferase activity"/>
    <property type="evidence" value="ECO:0007669"/>
    <property type="project" value="UniProtKB-KW"/>
</dbReference>
<feature type="transmembrane region" description="Helical" evidence="4">
    <location>
        <begin position="41"/>
        <end position="61"/>
    </location>
</feature>
<feature type="domain" description="Glycosyl transferase CAP10" evidence="5">
    <location>
        <begin position="691"/>
        <end position="992"/>
    </location>
</feature>
<feature type="transmembrane region" description="Helical" evidence="4">
    <location>
        <begin position="109"/>
        <end position="126"/>
    </location>
</feature>
<evidence type="ECO:0000313" key="7">
    <source>
        <dbReference type="Proteomes" id="UP000234254"/>
    </source>
</evidence>
<feature type="transmembrane region" description="Helical" evidence="4">
    <location>
        <begin position="400"/>
        <end position="422"/>
    </location>
</feature>
<feature type="transmembrane region" description="Helical" evidence="4">
    <location>
        <begin position="309"/>
        <end position="328"/>
    </location>
</feature>
<feature type="region of interest" description="Disordered" evidence="3">
    <location>
        <begin position="605"/>
        <end position="626"/>
    </location>
</feature>
<keyword evidence="2" id="KW-0808">Transferase</keyword>
<feature type="transmembrane region" description="Helical" evidence="4">
    <location>
        <begin position="12"/>
        <end position="29"/>
    </location>
</feature>
<keyword evidence="4" id="KW-1133">Transmembrane helix</keyword>
<evidence type="ECO:0000313" key="6">
    <source>
        <dbReference type="EMBL" id="PKY04856.1"/>
    </source>
</evidence>
<keyword evidence="4" id="KW-0812">Transmembrane</keyword>
<feature type="transmembrane region" description="Helical" evidence="4">
    <location>
        <begin position="366"/>
        <end position="388"/>
    </location>
</feature>
<feature type="compositionally biased region" description="Basic and acidic residues" evidence="3">
    <location>
        <begin position="606"/>
        <end position="616"/>
    </location>
</feature>
<dbReference type="RefSeq" id="XP_024693450.1">
    <property type="nucleotide sequence ID" value="XM_024833408.1"/>
</dbReference>
<keyword evidence="7" id="KW-1185">Reference proteome</keyword>
<evidence type="ECO:0000256" key="1">
    <source>
        <dbReference type="ARBA" id="ARBA00010118"/>
    </source>
</evidence>
<dbReference type="GeneID" id="36540932"/>
<organism evidence="6 7">
    <name type="scientific">Aspergillus campestris (strain IBT 28561)</name>
    <dbReference type="NCBI Taxonomy" id="1392248"/>
    <lineage>
        <taxon>Eukaryota</taxon>
        <taxon>Fungi</taxon>
        <taxon>Dikarya</taxon>
        <taxon>Ascomycota</taxon>
        <taxon>Pezizomycotina</taxon>
        <taxon>Eurotiomycetes</taxon>
        <taxon>Eurotiomycetidae</taxon>
        <taxon>Eurotiales</taxon>
        <taxon>Aspergillaceae</taxon>
        <taxon>Aspergillus</taxon>
        <taxon>Aspergillus subgen. Circumdati</taxon>
    </lineage>
</organism>
<evidence type="ECO:0000259" key="5">
    <source>
        <dbReference type="SMART" id="SM00672"/>
    </source>
</evidence>
<feature type="transmembrane region" description="Helical" evidence="4">
    <location>
        <begin position="335"/>
        <end position="354"/>
    </location>
</feature>
<dbReference type="EMBL" id="MSFM01000005">
    <property type="protein sequence ID" value="PKY04856.1"/>
    <property type="molecule type" value="Genomic_DNA"/>
</dbReference>
<feature type="transmembrane region" description="Helical" evidence="4">
    <location>
        <begin position="272"/>
        <end position="289"/>
    </location>
</feature>
<dbReference type="PANTHER" id="PTHR12203:SF35">
    <property type="entry name" value="PROTEIN O-GLUCOSYLTRANSFERASE 1"/>
    <property type="match status" value="1"/>
</dbReference>
<feature type="transmembrane region" description="Helical" evidence="4">
    <location>
        <begin position="138"/>
        <end position="154"/>
    </location>
</feature>
<accession>A0A2I1D4R5</accession>
<evidence type="ECO:0000256" key="3">
    <source>
        <dbReference type="SAM" id="MobiDB-lite"/>
    </source>
</evidence>
<dbReference type="OrthoDB" id="541052at2759"/>
<evidence type="ECO:0000256" key="4">
    <source>
        <dbReference type="SAM" id="Phobius"/>
    </source>
</evidence>
<comment type="caution">
    <text evidence="6">The sequence shown here is derived from an EMBL/GenBank/DDBJ whole genome shotgun (WGS) entry which is preliminary data.</text>
</comment>
<dbReference type="AlphaFoldDB" id="A0A2I1D4R5"/>
<dbReference type="Proteomes" id="UP000234254">
    <property type="component" value="Unassembled WGS sequence"/>
</dbReference>
<protein>
    <recommendedName>
        <fullName evidence="5">Glycosyl transferase CAP10 domain-containing protein</fullName>
    </recommendedName>
</protein>
<evidence type="ECO:0000256" key="2">
    <source>
        <dbReference type="ARBA" id="ARBA00022679"/>
    </source>
</evidence>
<keyword evidence="4" id="KW-0472">Membrane</keyword>